<proteinExistence type="predicted"/>
<sequence length="94" mass="10950">MANGVQKIYHNNYYLTKDNTLFKWKANFQNDTEFKETLETKQVASNVAFVDEKGFVLINFDGSICTLNYFWSEGICEKACQLPFVINEQDSVYQ</sequence>
<name>A0A645GGG5_9ZZZZ</name>
<evidence type="ECO:0000313" key="1">
    <source>
        <dbReference type="EMBL" id="MPN26017.1"/>
    </source>
</evidence>
<dbReference type="EMBL" id="VSSQ01075413">
    <property type="protein sequence ID" value="MPN26017.1"/>
    <property type="molecule type" value="Genomic_DNA"/>
</dbReference>
<comment type="caution">
    <text evidence="1">The sequence shown here is derived from an EMBL/GenBank/DDBJ whole genome shotgun (WGS) entry which is preliminary data.</text>
</comment>
<reference evidence="1" key="1">
    <citation type="submission" date="2019-08" db="EMBL/GenBank/DDBJ databases">
        <authorList>
            <person name="Kucharzyk K."/>
            <person name="Murdoch R.W."/>
            <person name="Higgins S."/>
            <person name="Loffler F."/>
        </authorList>
    </citation>
    <scope>NUCLEOTIDE SEQUENCE</scope>
</reference>
<protein>
    <submittedName>
        <fullName evidence="1">Uncharacterized protein</fullName>
    </submittedName>
</protein>
<organism evidence="1">
    <name type="scientific">bioreactor metagenome</name>
    <dbReference type="NCBI Taxonomy" id="1076179"/>
    <lineage>
        <taxon>unclassified sequences</taxon>
        <taxon>metagenomes</taxon>
        <taxon>ecological metagenomes</taxon>
    </lineage>
</organism>
<accession>A0A645GGG5</accession>
<gene>
    <name evidence="1" type="ORF">SDC9_173439</name>
</gene>
<dbReference type="AlphaFoldDB" id="A0A645GGG5"/>